<accession>A0A6I2RB44</accession>
<name>A0A6I2RB44_FLAPL</name>
<reference evidence="1 2" key="1">
    <citation type="journal article" date="2019" name="Nat. Med.">
        <title>A library of human gut bacterial isolates paired with longitudinal multiomics data enables mechanistic microbiome research.</title>
        <authorList>
            <person name="Poyet M."/>
            <person name="Groussin M."/>
            <person name="Gibbons S.M."/>
            <person name="Avila-Pacheco J."/>
            <person name="Jiang X."/>
            <person name="Kearney S.M."/>
            <person name="Perrotta A.R."/>
            <person name="Berdy B."/>
            <person name="Zhao S."/>
            <person name="Lieberman T.D."/>
            <person name="Swanson P.K."/>
            <person name="Smith M."/>
            <person name="Roesemann S."/>
            <person name="Alexander J.E."/>
            <person name="Rich S.A."/>
            <person name="Livny J."/>
            <person name="Vlamakis H."/>
            <person name="Clish C."/>
            <person name="Bullock K."/>
            <person name="Deik A."/>
            <person name="Scott J."/>
            <person name="Pierce K.A."/>
            <person name="Xavier R.J."/>
            <person name="Alm E.J."/>
        </authorList>
    </citation>
    <scope>NUCLEOTIDE SEQUENCE [LARGE SCALE GENOMIC DNA]</scope>
    <source>
        <strain evidence="1 2">BIOML-A2</strain>
    </source>
</reference>
<evidence type="ECO:0000313" key="1">
    <source>
        <dbReference type="EMBL" id="MSB20482.1"/>
    </source>
</evidence>
<organism evidence="1 2">
    <name type="scientific">Flavonifractor plautii</name>
    <name type="common">Fusobacterium plautii</name>
    <dbReference type="NCBI Taxonomy" id="292800"/>
    <lineage>
        <taxon>Bacteria</taxon>
        <taxon>Bacillati</taxon>
        <taxon>Bacillota</taxon>
        <taxon>Clostridia</taxon>
        <taxon>Eubacteriales</taxon>
        <taxon>Oscillospiraceae</taxon>
        <taxon>Flavonifractor</taxon>
    </lineage>
</organism>
<proteinExistence type="predicted"/>
<sequence>MGTSSDFFDTLKGISEHMDLPQELKDMLPAFMDNTGTMISYGDLDSKSSQELKDMLGLPFIDEQPPGESIELDEELLGEEVVIWVLEKHNNDVVRDGEAMRVSGTLSEFNDYDVVLKNGRCSGSCSVAKQMDGSVIVEREKIISVKKV</sequence>
<dbReference type="Proteomes" id="UP000434475">
    <property type="component" value="Unassembled WGS sequence"/>
</dbReference>
<protein>
    <submittedName>
        <fullName evidence="1">Uncharacterized protein</fullName>
    </submittedName>
</protein>
<gene>
    <name evidence="1" type="ORF">GKE97_13275</name>
</gene>
<dbReference type="RefSeq" id="WP_108981699.1">
    <property type="nucleotide sequence ID" value="NZ_JAQLWY010000015.1"/>
</dbReference>
<dbReference type="AlphaFoldDB" id="A0A6I2RB44"/>
<evidence type="ECO:0000313" key="2">
    <source>
        <dbReference type="Proteomes" id="UP000434475"/>
    </source>
</evidence>
<dbReference type="EMBL" id="WKPR01000013">
    <property type="protein sequence ID" value="MSB20482.1"/>
    <property type="molecule type" value="Genomic_DNA"/>
</dbReference>
<comment type="caution">
    <text evidence="1">The sequence shown here is derived from an EMBL/GenBank/DDBJ whole genome shotgun (WGS) entry which is preliminary data.</text>
</comment>